<dbReference type="Gene3D" id="3.30.530.20">
    <property type="match status" value="1"/>
</dbReference>
<dbReference type="AlphaFoldDB" id="A0A1H7GCH2"/>
<feature type="domain" description="DUF1731" evidence="5">
    <location>
        <begin position="410"/>
        <end position="455"/>
    </location>
</feature>
<dbReference type="Proteomes" id="UP000182719">
    <property type="component" value="Unassembled WGS sequence"/>
</dbReference>
<dbReference type="InterPro" id="IPR013549">
    <property type="entry name" value="DUF1731"/>
</dbReference>
<evidence type="ECO:0000259" key="5">
    <source>
        <dbReference type="Pfam" id="PF08338"/>
    </source>
</evidence>
<keyword evidence="7" id="KW-1185">Reference proteome</keyword>
<dbReference type="InterPro" id="IPR023393">
    <property type="entry name" value="START-like_dom_sf"/>
</dbReference>
<gene>
    <name evidence="6" type="ORF">SAMN05444354_101373</name>
</gene>
<protein>
    <submittedName>
        <fullName evidence="6">Uncharacterized protein</fullName>
    </submittedName>
</protein>
<reference evidence="7" key="1">
    <citation type="submission" date="2016-10" db="EMBL/GenBank/DDBJ databases">
        <authorList>
            <person name="Varghese N."/>
            <person name="Submissions S."/>
        </authorList>
    </citation>
    <scope>NUCLEOTIDE SEQUENCE [LARGE SCALE GENOMIC DNA]</scope>
    <source>
        <strain evidence="7">DSM 17044</strain>
    </source>
</reference>
<dbReference type="Pfam" id="PF01370">
    <property type="entry name" value="Epimerase"/>
    <property type="match status" value="1"/>
</dbReference>
<evidence type="ECO:0000256" key="2">
    <source>
        <dbReference type="ARBA" id="ARBA00009353"/>
    </source>
</evidence>
<dbReference type="PANTHER" id="PTHR11092">
    <property type="entry name" value="SUGAR NUCLEOTIDE EPIMERASE RELATED"/>
    <property type="match status" value="1"/>
</dbReference>
<dbReference type="PANTHER" id="PTHR11092:SF0">
    <property type="entry name" value="EPIMERASE FAMILY PROTEIN SDR39U1"/>
    <property type="match status" value="1"/>
</dbReference>
<dbReference type="InterPro" id="IPR001509">
    <property type="entry name" value="Epimerase_deHydtase"/>
</dbReference>
<dbReference type="Pfam" id="PF03364">
    <property type="entry name" value="Polyketide_cyc"/>
    <property type="match status" value="1"/>
</dbReference>
<dbReference type="Gene3D" id="3.40.50.720">
    <property type="entry name" value="NAD(P)-binding Rossmann-like Domain"/>
    <property type="match status" value="1"/>
</dbReference>
<evidence type="ECO:0000256" key="1">
    <source>
        <dbReference type="ARBA" id="ARBA00008918"/>
    </source>
</evidence>
<comment type="similarity">
    <text evidence="2">Belongs to the NAD(P)-dependent epimerase/dehydratase family. SDR39U1 subfamily.</text>
</comment>
<dbReference type="RefSeq" id="WP_075004641.1">
    <property type="nucleotide sequence ID" value="NZ_FOAP01000001.1"/>
</dbReference>
<name>A0A1H7GCH2_STIAU</name>
<dbReference type="InterPro" id="IPR036291">
    <property type="entry name" value="NAD(P)-bd_dom_sf"/>
</dbReference>
<evidence type="ECO:0000313" key="6">
    <source>
        <dbReference type="EMBL" id="SEK35821.1"/>
    </source>
</evidence>
<dbReference type="SUPFAM" id="SSF51735">
    <property type="entry name" value="NAD(P)-binding Rossmann-fold domains"/>
    <property type="match status" value="1"/>
</dbReference>
<proteinExistence type="inferred from homology"/>
<dbReference type="CDD" id="cd07820">
    <property type="entry name" value="SRPBCC_3"/>
    <property type="match status" value="1"/>
</dbReference>
<accession>A0A1H7GCH2</accession>
<feature type="domain" description="Coenzyme Q-binding protein COQ10 START" evidence="4">
    <location>
        <begin position="13"/>
        <end position="139"/>
    </location>
</feature>
<evidence type="ECO:0000313" key="7">
    <source>
        <dbReference type="Proteomes" id="UP000182719"/>
    </source>
</evidence>
<evidence type="ECO:0000259" key="4">
    <source>
        <dbReference type="Pfam" id="PF03364"/>
    </source>
</evidence>
<evidence type="ECO:0000259" key="3">
    <source>
        <dbReference type="Pfam" id="PF01370"/>
    </source>
</evidence>
<sequence>MGKSRVFDARSQMPVSAPELFAWHTREGAFERLTPPWETMEVLERRGEGIREGAQAVMRMRLGPIPRKWVARHTRYEEGFLFQDEQVSGPFARWVHTHRMLPESHTASVMEDAVEYALPLGALGQGVGGGFARRTLERMFSYRHTLLRADLQRHAAFADAGPLTVAVSGASGMVGAALVPFLTTGGHRVRRLVRGRAEAARGDVAWNPSRGEIDAAALEGVDAVVHLAGENVAQRWTPAAQERIRRSRTEGTRVLCEALARLPRKPRVLVCASAIGFYGDRGDERLTEASGSGEGFLASVVRDWEAAAAPAREAGIRVVHLRIGVVLDARGGALAKLVPAFLMGGGGRVGSGQQWMSWVSLEDVLGMAHFALMTPGLSGPVNAVAPQAVRQEAFARTLGRVLSRPSVFPLPAAVVRTVFGQMGQEALLDGAHVLPEAAQRQGYSFLHPELEEALRFTLGRTTAGPRFVHGPASKEP</sequence>
<dbReference type="InterPro" id="IPR010099">
    <property type="entry name" value="SDR39U1"/>
</dbReference>
<dbReference type="OrthoDB" id="9801773at2"/>
<organism evidence="6 7">
    <name type="scientific">Stigmatella aurantiaca</name>
    <dbReference type="NCBI Taxonomy" id="41"/>
    <lineage>
        <taxon>Bacteria</taxon>
        <taxon>Pseudomonadati</taxon>
        <taxon>Myxococcota</taxon>
        <taxon>Myxococcia</taxon>
        <taxon>Myxococcales</taxon>
        <taxon>Cystobacterineae</taxon>
        <taxon>Archangiaceae</taxon>
        <taxon>Stigmatella</taxon>
    </lineage>
</organism>
<dbReference type="NCBIfam" id="TIGR01777">
    <property type="entry name" value="yfcH"/>
    <property type="match status" value="1"/>
</dbReference>
<dbReference type="Pfam" id="PF08338">
    <property type="entry name" value="DUF1731"/>
    <property type="match status" value="1"/>
</dbReference>
<dbReference type="SUPFAM" id="SSF55961">
    <property type="entry name" value="Bet v1-like"/>
    <property type="match status" value="1"/>
</dbReference>
<dbReference type="InterPro" id="IPR005031">
    <property type="entry name" value="COQ10_START"/>
</dbReference>
<feature type="domain" description="NAD-dependent epimerase/dehydratase" evidence="3">
    <location>
        <begin position="166"/>
        <end position="374"/>
    </location>
</feature>
<dbReference type="EMBL" id="FOAP01000001">
    <property type="protein sequence ID" value="SEK35821.1"/>
    <property type="molecule type" value="Genomic_DNA"/>
</dbReference>
<comment type="similarity">
    <text evidence="1">Belongs to the ribosome association toxin RatA family.</text>
</comment>